<dbReference type="Pfam" id="PF20803">
    <property type="entry name" value="PaaX_M"/>
    <property type="match status" value="1"/>
</dbReference>
<dbReference type="GO" id="GO:0043571">
    <property type="term" value="P:maintenance of CRISPR repeat elements"/>
    <property type="evidence" value="ECO:0007669"/>
    <property type="project" value="InterPro"/>
</dbReference>
<keyword evidence="6" id="KW-0051">Antiviral defense</keyword>
<dbReference type="Gene3D" id="3.30.70.2650">
    <property type="match status" value="1"/>
</dbReference>
<evidence type="ECO:0000313" key="8">
    <source>
        <dbReference type="EMBL" id="OGG52995.1"/>
    </source>
</evidence>
<evidence type="ECO:0000256" key="3">
    <source>
        <dbReference type="ARBA" id="ARBA00022759"/>
    </source>
</evidence>
<dbReference type="GO" id="GO:0004521">
    <property type="term" value="F:RNA endonuclease activity"/>
    <property type="evidence" value="ECO:0007669"/>
    <property type="project" value="InterPro"/>
</dbReference>
<evidence type="ECO:0000256" key="1">
    <source>
        <dbReference type="ARBA" id="ARBA00022722"/>
    </source>
</evidence>
<dbReference type="AlphaFoldDB" id="A0A1F6CV27"/>
<dbReference type="InterPro" id="IPR048846">
    <property type="entry name" value="PaaX-like_central"/>
</dbReference>
<keyword evidence="3 8" id="KW-0255">Endonuclease</keyword>
<name>A0A1F6CV27_9BACT</name>
<keyword evidence="2" id="KW-0479">Metal-binding</keyword>
<comment type="caution">
    <text evidence="8">The sequence shown here is derived from an EMBL/GenBank/DDBJ whole genome shotgun (WGS) entry which is preliminary data.</text>
</comment>
<feature type="domain" description="Transcriptional repressor PaaX-like central Cas2-like" evidence="7">
    <location>
        <begin position="101"/>
        <end position="174"/>
    </location>
</feature>
<keyword evidence="5" id="KW-0460">Magnesium</keyword>
<sequence length="187" mass="22183">MKDKGSKYRRRQLGPLERDILEDLTLGDVMYAFLLSARSTRLFYKLARERAAYRYRRKRAIERLIGLEYIQEYGERLSITSGGCNALEQVVGKTFELLRTAAWDRKWRIVVYDIPEKYSVLRDKIRAILKRAGFMKLQNSVWIFPHECKELVQLIKQEPKLAKYILYGRLDRIEGENDLKKLFQISS</sequence>
<gene>
    <name evidence="8" type="ORF">A2851_02945</name>
</gene>
<evidence type="ECO:0000256" key="4">
    <source>
        <dbReference type="ARBA" id="ARBA00022801"/>
    </source>
</evidence>
<dbReference type="InterPro" id="IPR021127">
    <property type="entry name" value="CRISPR_associated_Cas2"/>
</dbReference>
<evidence type="ECO:0000256" key="2">
    <source>
        <dbReference type="ARBA" id="ARBA00022723"/>
    </source>
</evidence>
<keyword evidence="4" id="KW-0378">Hydrolase</keyword>
<evidence type="ECO:0000256" key="5">
    <source>
        <dbReference type="ARBA" id="ARBA00022842"/>
    </source>
</evidence>
<protein>
    <submittedName>
        <fullName evidence="8">CRISPR-associated endonuclease Cas2</fullName>
    </submittedName>
</protein>
<evidence type="ECO:0000259" key="7">
    <source>
        <dbReference type="Pfam" id="PF20803"/>
    </source>
</evidence>
<evidence type="ECO:0000313" key="9">
    <source>
        <dbReference type="Proteomes" id="UP000176863"/>
    </source>
</evidence>
<reference evidence="8 9" key="1">
    <citation type="journal article" date="2016" name="Nat. Commun.">
        <title>Thousands of microbial genomes shed light on interconnected biogeochemical processes in an aquifer system.</title>
        <authorList>
            <person name="Anantharaman K."/>
            <person name="Brown C.T."/>
            <person name="Hug L.A."/>
            <person name="Sharon I."/>
            <person name="Castelle C.J."/>
            <person name="Probst A.J."/>
            <person name="Thomas B.C."/>
            <person name="Singh A."/>
            <person name="Wilkins M.J."/>
            <person name="Karaoz U."/>
            <person name="Brodie E.L."/>
            <person name="Williams K.H."/>
            <person name="Hubbard S.S."/>
            <person name="Banfield J.F."/>
        </authorList>
    </citation>
    <scope>NUCLEOTIDE SEQUENCE [LARGE SCALE GENOMIC DNA]</scope>
</reference>
<dbReference type="Proteomes" id="UP000176863">
    <property type="component" value="Unassembled WGS sequence"/>
</dbReference>
<dbReference type="EMBL" id="MFKT01000020">
    <property type="protein sequence ID" value="OGG52995.1"/>
    <property type="molecule type" value="Genomic_DNA"/>
</dbReference>
<organism evidence="8 9">
    <name type="scientific">Candidatus Kaiserbacteria bacterium RIFCSPHIGHO2_01_FULL_53_29</name>
    <dbReference type="NCBI Taxonomy" id="1798480"/>
    <lineage>
        <taxon>Bacteria</taxon>
        <taxon>Candidatus Kaiseribacteriota</taxon>
    </lineage>
</organism>
<dbReference type="NCBIfam" id="TIGR01573">
    <property type="entry name" value="cas2"/>
    <property type="match status" value="1"/>
</dbReference>
<keyword evidence="1" id="KW-0540">Nuclease</keyword>
<accession>A0A1F6CV27</accession>
<proteinExistence type="predicted"/>
<evidence type="ECO:0000256" key="6">
    <source>
        <dbReference type="ARBA" id="ARBA00023118"/>
    </source>
</evidence>
<dbReference type="SUPFAM" id="SSF143430">
    <property type="entry name" value="TTP0101/SSO1404-like"/>
    <property type="match status" value="1"/>
</dbReference>